<dbReference type="PANTHER" id="PTHR43496">
    <property type="entry name" value="PROTEIN LPLB"/>
    <property type="match status" value="1"/>
</dbReference>
<evidence type="ECO:0000313" key="7">
    <source>
        <dbReference type="EMBL" id="RSX50399.1"/>
    </source>
</evidence>
<comment type="subcellular location">
    <subcellularLocation>
        <location evidence="5">Cell membrane</location>
        <topology evidence="5">Multi-pass membrane protein</topology>
    </subcellularLocation>
    <subcellularLocation>
        <location evidence="1">Membrane</location>
        <topology evidence="1">Multi-pass membrane protein</topology>
    </subcellularLocation>
</comment>
<evidence type="ECO:0000256" key="2">
    <source>
        <dbReference type="ARBA" id="ARBA00022692"/>
    </source>
</evidence>
<reference evidence="7 8" key="1">
    <citation type="submission" date="2018-09" db="EMBL/GenBank/DDBJ databases">
        <title>Characterization of the phylogenetic diversity of five novel species belonging to the genus Bifidobacterium.</title>
        <authorList>
            <person name="Lugli G.A."/>
            <person name="Duranti S."/>
            <person name="Milani C."/>
        </authorList>
    </citation>
    <scope>NUCLEOTIDE SEQUENCE [LARGE SCALE GENOMIC DNA]</scope>
    <source>
        <strain evidence="7 8">2034B</strain>
    </source>
</reference>
<comment type="caution">
    <text evidence="7">The sequence shown here is derived from an EMBL/GenBank/DDBJ whole genome shotgun (WGS) entry which is preliminary data.</text>
</comment>
<keyword evidence="2 5" id="KW-0812">Transmembrane</keyword>
<dbReference type="PROSITE" id="PS50928">
    <property type="entry name" value="ABC_TM1"/>
    <property type="match status" value="2"/>
</dbReference>
<dbReference type="Gene3D" id="3.40.190.10">
    <property type="entry name" value="Periplasmic binding protein-like II"/>
    <property type="match status" value="2"/>
</dbReference>
<dbReference type="EMBL" id="QXGL01000017">
    <property type="protein sequence ID" value="RSX50399.1"/>
    <property type="molecule type" value="Genomic_DNA"/>
</dbReference>
<feature type="transmembrane region" description="Helical" evidence="5">
    <location>
        <begin position="371"/>
        <end position="393"/>
    </location>
</feature>
<dbReference type="Proteomes" id="UP000287533">
    <property type="component" value="Unassembled WGS sequence"/>
</dbReference>
<keyword evidence="4 5" id="KW-0472">Membrane</keyword>
<dbReference type="InterPro" id="IPR000515">
    <property type="entry name" value="MetI-like"/>
</dbReference>
<name>A0A430FC32_9BIFI</name>
<protein>
    <submittedName>
        <fullName evidence="7">DNA-binding protein</fullName>
    </submittedName>
</protein>
<evidence type="ECO:0000256" key="3">
    <source>
        <dbReference type="ARBA" id="ARBA00022989"/>
    </source>
</evidence>
<dbReference type="GO" id="GO:0005886">
    <property type="term" value="C:plasma membrane"/>
    <property type="evidence" value="ECO:0007669"/>
    <property type="project" value="UniProtKB-SubCell"/>
</dbReference>
<evidence type="ECO:0000256" key="1">
    <source>
        <dbReference type="ARBA" id="ARBA00004141"/>
    </source>
</evidence>
<organism evidence="7 8">
    <name type="scientific">Bifidobacterium goeldii</name>
    <dbReference type="NCBI Taxonomy" id="2306975"/>
    <lineage>
        <taxon>Bacteria</taxon>
        <taxon>Bacillati</taxon>
        <taxon>Actinomycetota</taxon>
        <taxon>Actinomycetes</taxon>
        <taxon>Bifidobacteriales</taxon>
        <taxon>Bifidobacteriaceae</taxon>
        <taxon>Bifidobacterium</taxon>
    </lineage>
</organism>
<keyword evidence="3 5" id="KW-1133">Transmembrane helix</keyword>
<dbReference type="SUPFAM" id="SSF161098">
    <property type="entry name" value="MetI-like"/>
    <property type="match status" value="2"/>
</dbReference>
<comment type="similarity">
    <text evidence="5">Belongs to the binding-protein-dependent transport system permease family.</text>
</comment>
<feature type="transmembrane region" description="Helical" evidence="5">
    <location>
        <begin position="498"/>
        <end position="519"/>
    </location>
</feature>
<feature type="domain" description="ABC transmembrane type-1" evidence="6">
    <location>
        <begin position="367"/>
        <end position="557"/>
    </location>
</feature>
<feature type="transmembrane region" description="Helical" evidence="5">
    <location>
        <begin position="90"/>
        <end position="111"/>
    </location>
</feature>
<feature type="transmembrane region" description="Helical" evidence="5">
    <location>
        <begin position="405"/>
        <end position="429"/>
    </location>
</feature>
<dbReference type="PANTHER" id="PTHR43496:SF1">
    <property type="entry name" value="POLYGALACTURONAN_RHAMNOGALACTURONAN TRANSPORT SYSTEM PERMEASE PROTEIN YTEP"/>
    <property type="match status" value="1"/>
</dbReference>
<feature type="transmembrane region" description="Helical" evidence="5">
    <location>
        <begin position="165"/>
        <end position="186"/>
    </location>
</feature>
<feature type="domain" description="ABC transmembrane type-1" evidence="6">
    <location>
        <begin position="86"/>
        <end position="288"/>
    </location>
</feature>
<feature type="transmembrane region" description="Helical" evidence="5">
    <location>
        <begin position="624"/>
        <end position="644"/>
    </location>
</feature>
<dbReference type="RefSeq" id="WP_206430771.1">
    <property type="nucleotide sequence ID" value="NZ_QXGL01000017.1"/>
</dbReference>
<feature type="transmembrane region" description="Helical" evidence="5">
    <location>
        <begin position="539"/>
        <end position="560"/>
    </location>
</feature>
<feature type="transmembrane region" description="Helical" evidence="5">
    <location>
        <begin position="270"/>
        <end position="294"/>
    </location>
</feature>
<feature type="transmembrane region" description="Helical" evidence="5">
    <location>
        <begin position="34"/>
        <end position="58"/>
    </location>
</feature>
<evidence type="ECO:0000259" key="6">
    <source>
        <dbReference type="PROSITE" id="PS50928"/>
    </source>
</evidence>
<dbReference type="CDD" id="cd06261">
    <property type="entry name" value="TM_PBP2"/>
    <property type="match status" value="2"/>
</dbReference>
<feature type="transmembrane region" description="Helical" evidence="5">
    <location>
        <begin position="435"/>
        <end position="453"/>
    </location>
</feature>
<dbReference type="Pfam" id="PF13343">
    <property type="entry name" value="SBP_bac_6"/>
    <property type="match status" value="1"/>
</dbReference>
<sequence>MSAESIQAAKQLPNIAPEIINYERRPAPRKQTELWTLLVIVAVAFAAFLVIPMALVIIRSFTTADGAATLANYAAVLKRPEFVRSITNSVIVSTASALVAVLLAFLLAYTINCTNVPAGFKKAVELLAQLPMLLPTITYGFAIIYSFGKQGLITRLFGHQLFDIYGFNGLLLGYVIYTLPTCFLLINNSFQFVDKKFIIVSHIMGDTPAVTFLNTVLRPLIGTLAVAFIQSFFLAFTDYGIPTSVGGEYDVLAMTLFNQMLGSIPNFNRGAVIAVFMLIPSIISIILMTVLERFAIRYKQISQVDLPKGPRRDWACGIASVIVLVCTLSVFAVILLIPFVAEWPFNTSFTFAHIANMFTDSELTQVFTNSLYVAVMTAIVGCLFAYAAGLVTSRSKLPNWAKRSVDAISAIINTVPGMVLGIAFLFAFSGSALQNTFWILIVANIIHYFATPYQMIKDSLSKMNAGWETTAKLMGDSWIKTIMRVVTPNALPTILQVFGYYFVNAMVTISAVVFLTGARTQVITTKISALQHIAKFDDVFVLSLLILVTNLVVKGVIAFATRDRSAERARSRSAARATVRTPQVAAARATVAADTRLTAAVQAAENGTPDFPLPTTGNRRARNAFTAGLSAILAVLLVGFGFGATSTASANGQVVIYTNADDEAVVAFQHALDNNGFKNQYIIQSFGTSELGGKMLAEGKALEADMLTMSSYYVDSAQERNHMFAPLTDVKSQLLGTSENSKAPNYRRPTTAQEGAIIVNTKALAAAGVDAPKSFKDLADPKYAGLISVPDMEGSSTGWLMIQAIADAYGTGKEGKDILTTIYRNAGPHLEQSGSGPLKAVRSGEVAIGFGLRHQAVADKKKGLPIDYVDPEEGNYSLTESVAVLDKGRATNPKAQKMAAVIIDQGRKELLETYPTPLYVGEKAPANASKRSQTFPQPLTVDLLQQHQDFSSECKRIAQGK</sequence>
<feature type="transmembrane region" description="Helical" evidence="5">
    <location>
        <begin position="123"/>
        <end position="145"/>
    </location>
</feature>
<dbReference type="Pfam" id="PF00528">
    <property type="entry name" value="BPD_transp_1"/>
    <property type="match status" value="1"/>
</dbReference>
<evidence type="ECO:0000256" key="4">
    <source>
        <dbReference type="ARBA" id="ARBA00023136"/>
    </source>
</evidence>
<keyword evidence="8" id="KW-1185">Reference proteome</keyword>
<dbReference type="AlphaFoldDB" id="A0A430FC32"/>
<dbReference type="GO" id="GO:0055085">
    <property type="term" value="P:transmembrane transport"/>
    <property type="evidence" value="ECO:0007669"/>
    <property type="project" value="InterPro"/>
</dbReference>
<keyword evidence="5" id="KW-0813">Transport</keyword>
<dbReference type="SUPFAM" id="SSF53850">
    <property type="entry name" value="Periplasmic binding protein-like II"/>
    <property type="match status" value="1"/>
</dbReference>
<dbReference type="InterPro" id="IPR035906">
    <property type="entry name" value="MetI-like_sf"/>
</dbReference>
<dbReference type="GO" id="GO:0003677">
    <property type="term" value="F:DNA binding"/>
    <property type="evidence" value="ECO:0007669"/>
    <property type="project" value="UniProtKB-KW"/>
</dbReference>
<accession>A0A430FC32</accession>
<keyword evidence="7" id="KW-0238">DNA-binding</keyword>
<evidence type="ECO:0000256" key="5">
    <source>
        <dbReference type="RuleBase" id="RU363032"/>
    </source>
</evidence>
<dbReference type="Gene3D" id="1.10.3720.10">
    <property type="entry name" value="MetI-like"/>
    <property type="match status" value="2"/>
</dbReference>
<evidence type="ECO:0000313" key="8">
    <source>
        <dbReference type="Proteomes" id="UP000287533"/>
    </source>
</evidence>
<gene>
    <name evidence="7" type="ORF">D2E25_2038</name>
</gene>
<feature type="transmembrane region" description="Helical" evidence="5">
    <location>
        <begin position="314"/>
        <end position="341"/>
    </location>
</feature>
<proteinExistence type="inferred from homology"/>
<feature type="transmembrane region" description="Helical" evidence="5">
    <location>
        <begin position="220"/>
        <end position="241"/>
    </location>
</feature>